<gene>
    <name evidence="7" type="ORF">ODALV1_LOCUS27212</name>
</gene>
<keyword evidence="4 6" id="KW-1133">Transmembrane helix</keyword>
<keyword evidence="3 6" id="KW-0812">Transmembrane</keyword>
<feature type="transmembrane region" description="Helical" evidence="6">
    <location>
        <begin position="116"/>
        <end position="143"/>
    </location>
</feature>
<proteinExistence type="inferred from homology"/>
<comment type="caution">
    <text evidence="7">The sequence shown here is derived from an EMBL/GenBank/DDBJ whole genome shotgun (WGS) entry which is preliminary data.</text>
</comment>
<organism evidence="7 8">
    <name type="scientific">Orchesella dallaii</name>
    <dbReference type="NCBI Taxonomy" id="48710"/>
    <lineage>
        <taxon>Eukaryota</taxon>
        <taxon>Metazoa</taxon>
        <taxon>Ecdysozoa</taxon>
        <taxon>Arthropoda</taxon>
        <taxon>Hexapoda</taxon>
        <taxon>Collembola</taxon>
        <taxon>Entomobryomorpha</taxon>
        <taxon>Entomobryoidea</taxon>
        <taxon>Orchesellidae</taxon>
        <taxon>Orchesellinae</taxon>
        <taxon>Orchesella</taxon>
    </lineage>
</organism>
<dbReference type="PANTHER" id="PTHR12300:SF161">
    <property type="entry name" value="RECEPTOR EXPRESSION-ENHANCING PROTEIN"/>
    <property type="match status" value="1"/>
</dbReference>
<dbReference type="EMBL" id="CAXLJM020000122">
    <property type="protein sequence ID" value="CAL8138088.1"/>
    <property type="molecule type" value="Genomic_DNA"/>
</dbReference>
<evidence type="ECO:0000313" key="7">
    <source>
        <dbReference type="EMBL" id="CAL8138088.1"/>
    </source>
</evidence>
<reference evidence="7 8" key="1">
    <citation type="submission" date="2024-08" db="EMBL/GenBank/DDBJ databases">
        <authorList>
            <person name="Cucini C."/>
            <person name="Frati F."/>
        </authorList>
    </citation>
    <scope>NUCLEOTIDE SEQUENCE [LARGE SCALE GENOMIC DNA]</scope>
</reference>
<keyword evidence="5 6" id="KW-0472">Membrane</keyword>
<name>A0ABP1RXJ1_9HEXA</name>
<evidence type="ECO:0000256" key="1">
    <source>
        <dbReference type="ARBA" id="ARBA00004141"/>
    </source>
</evidence>
<dbReference type="InterPro" id="IPR004345">
    <property type="entry name" value="TB2_DP1_HVA22"/>
</dbReference>
<keyword evidence="8" id="KW-1185">Reference proteome</keyword>
<accession>A0ABP1RXJ1</accession>
<comment type="similarity">
    <text evidence="2 6">Belongs to the DP1 family.</text>
</comment>
<dbReference type="Pfam" id="PF03134">
    <property type="entry name" value="TB2_DP1_HVA22"/>
    <property type="match status" value="1"/>
</dbReference>
<evidence type="ECO:0000256" key="6">
    <source>
        <dbReference type="RuleBase" id="RU362006"/>
    </source>
</evidence>
<feature type="transmembrane region" description="Helical" evidence="6">
    <location>
        <begin position="45"/>
        <end position="69"/>
    </location>
</feature>
<protein>
    <recommendedName>
        <fullName evidence="6">Receptor expression-enhancing protein</fullName>
    </recommendedName>
</protein>
<evidence type="ECO:0000256" key="3">
    <source>
        <dbReference type="ARBA" id="ARBA00022692"/>
    </source>
</evidence>
<dbReference type="PANTHER" id="PTHR12300">
    <property type="entry name" value="HVA22-LIKE PROTEINS"/>
    <property type="match status" value="1"/>
</dbReference>
<evidence type="ECO:0000256" key="5">
    <source>
        <dbReference type="ARBA" id="ARBA00023136"/>
    </source>
</evidence>
<evidence type="ECO:0000313" key="8">
    <source>
        <dbReference type="Proteomes" id="UP001642540"/>
    </source>
</evidence>
<feature type="transmembrane region" description="Helical" evidence="6">
    <location>
        <begin position="90"/>
        <end position="110"/>
    </location>
</feature>
<evidence type="ECO:0000256" key="4">
    <source>
        <dbReference type="ARBA" id="ARBA00022989"/>
    </source>
</evidence>
<dbReference type="Proteomes" id="UP001642540">
    <property type="component" value="Unassembled WGS sequence"/>
</dbReference>
<sequence length="183" mass="20662">MAAQLNAILESLDKKLHEKNKFSELLEVAEQKTGLKRVYIVSSGVGILALWLIFGYGAQLLCNSIGFIYPAYASVKAIESPPRDDDTKWLMYWVVFSLFSVVEFFSDILLNWFPLYWLAKCLFLVWCFLPFASNGTNVIYLRVVRPLFLKHQRDVDNLMDKAANAASKLAGKAASAANDLKND</sequence>
<evidence type="ECO:0000256" key="2">
    <source>
        <dbReference type="ARBA" id="ARBA00008573"/>
    </source>
</evidence>
<comment type="subcellular location">
    <subcellularLocation>
        <location evidence="1 6">Membrane</location>
        <topology evidence="1 6">Multi-pass membrane protein</topology>
    </subcellularLocation>
</comment>